<keyword evidence="1" id="KW-0812">Transmembrane</keyword>
<comment type="caution">
    <text evidence="2">The sequence shown here is derived from an EMBL/GenBank/DDBJ whole genome shotgun (WGS) entry which is preliminary data.</text>
</comment>
<reference evidence="3" key="1">
    <citation type="journal article" date="2019" name="Int. J. Syst. Evol. Microbiol.">
        <title>The Global Catalogue of Microorganisms (GCM) 10K type strain sequencing project: providing services to taxonomists for standard genome sequencing and annotation.</title>
        <authorList>
            <consortium name="The Broad Institute Genomics Platform"/>
            <consortium name="The Broad Institute Genome Sequencing Center for Infectious Disease"/>
            <person name="Wu L."/>
            <person name="Ma J."/>
        </authorList>
    </citation>
    <scope>NUCLEOTIDE SEQUENCE [LARGE SCALE GENOMIC DNA]</scope>
    <source>
        <strain evidence="3">JCM 32105</strain>
    </source>
</reference>
<gene>
    <name evidence="2" type="ORF">GCM10023093_10780</name>
</gene>
<evidence type="ECO:0000313" key="2">
    <source>
        <dbReference type="EMBL" id="GAA4463091.1"/>
    </source>
</evidence>
<sequence>MRDTFNYYKHVAPPGQASSKHLWAHGSPKKEKVLSGTFAWRILLLALAAYYTYQVPFYALAHGLGDAAYFIIIAVQHHYGGQ</sequence>
<dbReference type="EMBL" id="BAABFA010000008">
    <property type="protein sequence ID" value="GAA4463091.1"/>
    <property type="molecule type" value="Genomic_DNA"/>
</dbReference>
<proteinExistence type="predicted"/>
<name>A0ABP8NBJ3_9BACT</name>
<organism evidence="2 3">
    <name type="scientific">Nemorincola caseinilytica</name>
    <dbReference type="NCBI Taxonomy" id="2054315"/>
    <lineage>
        <taxon>Bacteria</taxon>
        <taxon>Pseudomonadati</taxon>
        <taxon>Bacteroidota</taxon>
        <taxon>Chitinophagia</taxon>
        <taxon>Chitinophagales</taxon>
        <taxon>Chitinophagaceae</taxon>
        <taxon>Nemorincola</taxon>
    </lineage>
</organism>
<evidence type="ECO:0000313" key="3">
    <source>
        <dbReference type="Proteomes" id="UP001500067"/>
    </source>
</evidence>
<keyword evidence="3" id="KW-1185">Reference proteome</keyword>
<dbReference type="Proteomes" id="UP001500067">
    <property type="component" value="Unassembled WGS sequence"/>
</dbReference>
<feature type="transmembrane region" description="Helical" evidence="1">
    <location>
        <begin position="33"/>
        <end position="51"/>
    </location>
</feature>
<keyword evidence="1" id="KW-0472">Membrane</keyword>
<keyword evidence="1" id="KW-1133">Transmembrane helix</keyword>
<protein>
    <submittedName>
        <fullName evidence="2">Uncharacterized protein</fullName>
    </submittedName>
</protein>
<evidence type="ECO:0000256" key="1">
    <source>
        <dbReference type="SAM" id="Phobius"/>
    </source>
</evidence>
<accession>A0ABP8NBJ3</accession>